<evidence type="ECO:0000259" key="2">
    <source>
        <dbReference type="PROSITE" id="PS51745"/>
    </source>
</evidence>
<accession>A0A7S0MRM9</accession>
<proteinExistence type="predicted"/>
<protein>
    <recommendedName>
        <fullName evidence="2">PB1 domain-containing protein</fullName>
    </recommendedName>
</protein>
<feature type="region of interest" description="Disordered" evidence="1">
    <location>
        <begin position="263"/>
        <end position="285"/>
    </location>
</feature>
<evidence type="ECO:0000313" key="3">
    <source>
        <dbReference type="EMBL" id="CAD8649182.1"/>
    </source>
</evidence>
<dbReference type="PANTHER" id="PTHR20930:SF0">
    <property type="entry name" value="PROTEIN ILRUN"/>
    <property type="match status" value="1"/>
</dbReference>
<evidence type="ECO:0000256" key="1">
    <source>
        <dbReference type="SAM" id="MobiDB-lite"/>
    </source>
</evidence>
<sequence>MAFVRVKCDLEGDIRRFSLEEPLAYDELKKHLETIYEMGELVIKYKDDEDDLVTIASERDLVEARTCVQDSFWRLKLFVKEPSKKEKKEKRPEETVTKGDPLWLLKQYKKAQKAQWKEVKQVNKEVLNMKPWKAQSEKQGNPVKQMARFVDHVTLQEGEKIPAGERCTKTWRVRNDSPRAWPDGPIELVYVSGKASDRLTPQDAYPVEAKLAPGEETELSVEITAPTAPGLYQGFWRLRGPKGCKFGQRLGCSVLVKDDEAVISDSDHDSSEEDVVASEDEDSDGFVDLGSSNDEQQPIPNDKWAKELAALRQAGFDNDKLSLKMLKKCNGNVAKVAKKLAKKNLKCVKKVTKTVKKLEDLTLKQAKLFASSNAPPEVDVKDKEMEAAAGAAPTSTRVCSA</sequence>
<dbReference type="Gene3D" id="2.60.40.10">
    <property type="entry name" value="Immunoglobulins"/>
    <property type="match status" value="1"/>
</dbReference>
<dbReference type="Pfam" id="PF00564">
    <property type="entry name" value="PB1"/>
    <property type="match status" value="1"/>
</dbReference>
<gene>
    <name evidence="3" type="ORF">POBO1169_LOCUS922</name>
</gene>
<dbReference type="Gene3D" id="3.10.20.90">
    <property type="entry name" value="Phosphatidylinositol 3-kinase Catalytic Subunit, Chain A, domain 1"/>
    <property type="match status" value="1"/>
</dbReference>
<dbReference type="CDD" id="cd05992">
    <property type="entry name" value="PB1"/>
    <property type="match status" value="1"/>
</dbReference>
<dbReference type="InterPro" id="IPR009060">
    <property type="entry name" value="UBA-like_sf"/>
</dbReference>
<dbReference type="SMART" id="SM00666">
    <property type="entry name" value="PB1"/>
    <property type="match status" value="1"/>
</dbReference>
<name>A0A7S0MRM9_9CHLO</name>
<dbReference type="Pfam" id="PF16158">
    <property type="entry name" value="N_BRCA1_IG"/>
    <property type="match status" value="1"/>
</dbReference>
<dbReference type="InterPro" id="IPR000270">
    <property type="entry name" value="PB1_dom"/>
</dbReference>
<dbReference type="EMBL" id="HBFA01001869">
    <property type="protein sequence ID" value="CAD8649182.1"/>
    <property type="molecule type" value="Transcribed_RNA"/>
</dbReference>
<feature type="domain" description="PB1" evidence="2">
    <location>
        <begin position="3"/>
        <end position="82"/>
    </location>
</feature>
<dbReference type="PROSITE" id="PS51745">
    <property type="entry name" value="PB1"/>
    <property type="match status" value="1"/>
</dbReference>
<dbReference type="SUPFAM" id="SSF46934">
    <property type="entry name" value="UBA-like"/>
    <property type="match status" value="1"/>
</dbReference>
<dbReference type="InterPro" id="IPR013783">
    <property type="entry name" value="Ig-like_fold"/>
</dbReference>
<dbReference type="Gene3D" id="1.10.8.10">
    <property type="entry name" value="DNA helicase RuvA subunit, C-terminal domain"/>
    <property type="match status" value="1"/>
</dbReference>
<reference evidence="3" key="1">
    <citation type="submission" date="2021-01" db="EMBL/GenBank/DDBJ databases">
        <authorList>
            <person name="Corre E."/>
            <person name="Pelletier E."/>
            <person name="Niang G."/>
            <person name="Scheremetjew M."/>
            <person name="Finn R."/>
            <person name="Kale V."/>
            <person name="Holt S."/>
            <person name="Cochrane G."/>
            <person name="Meng A."/>
            <person name="Brown T."/>
            <person name="Cohen L."/>
        </authorList>
    </citation>
    <scope>NUCLEOTIDE SEQUENCE</scope>
    <source>
        <strain evidence="3">CCMP722</strain>
    </source>
</reference>
<feature type="compositionally biased region" description="Acidic residues" evidence="1">
    <location>
        <begin position="270"/>
        <end position="285"/>
    </location>
</feature>
<dbReference type="CDD" id="cd14947">
    <property type="entry name" value="NBR1_like"/>
    <property type="match status" value="1"/>
</dbReference>
<dbReference type="SUPFAM" id="SSF54277">
    <property type="entry name" value="CAD &amp; PB1 domains"/>
    <property type="match status" value="1"/>
</dbReference>
<dbReference type="InterPro" id="IPR032350">
    <property type="entry name" value="Nbr1_FW"/>
</dbReference>
<organism evidence="3">
    <name type="scientific">Pyramimonas obovata</name>
    <dbReference type="NCBI Taxonomy" id="1411642"/>
    <lineage>
        <taxon>Eukaryota</taxon>
        <taxon>Viridiplantae</taxon>
        <taxon>Chlorophyta</taxon>
        <taxon>Pyramimonadophyceae</taxon>
        <taxon>Pyramimonadales</taxon>
        <taxon>Pyramimonadaceae</taxon>
        <taxon>Pyramimonas</taxon>
        <taxon>Pyramimonas incertae sedis</taxon>
    </lineage>
</organism>
<dbReference type="PANTHER" id="PTHR20930">
    <property type="entry name" value="OVARIAN CARCINOMA ANTIGEN CA125-RELATED"/>
    <property type="match status" value="1"/>
</dbReference>
<dbReference type="InterPro" id="IPR053793">
    <property type="entry name" value="PB1-like"/>
</dbReference>
<dbReference type="AlphaFoldDB" id="A0A7S0MRM9"/>